<keyword evidence="3 10" id="KW-0963">Cytoplasm</keyword>
<evidence type="ECO:0000256" key="2">
    <source>
        <dbReference type="ARBA" id="ARBA00009262"/>
    </source>
</evidence>
<dbReference type="GO" id="GO:0036503">
    <property type="term" value="P:ERAD pathway"/>
    <property type="evidence" value="ECO:0007669"/>
    <property type="project" value="TreeGrafter"/>
</dbReference>
<dbReference type="InterPro" id="IPR047139">
    <property type="entry name" value="ANKZ1/VMS1"/>
</dbReference>
<dbReference type="STRING" id="101091.A0A1C7NJF5"/>
<feature type="region of interest" description="Disordered" evidence="11">
    <location>
        <begin position="511"/>
        <end position="615"/>
    </location>
</feature>
<dbReference type="AlphaFoldDB" id="A0A1C7NJF5"/>
<evidence type="ECO:0000256" key="11">
    <source>
        <dbReference type="SAM" id="MobiDB-lite"/>
    </source>
</evidence>
<dbReference type="PANTHER" id="PTHR16036:SF2">
    <property type="entry name" value="TRNA ENDONUCLEASE ANKZF1"/>
    <property type="match status" value="1"/>
</dbReference>
<evidence type="ECO:0000256" key="9">
    <source>
        <dbReference type="ARBA" id="ARBA00023054"/>
    </source>
</evidence>
<evidence type="ECO:0000256" key="4">
    <source>
        <dbReference type="ARBA" id="ARBA00022722"/>
    </source>
</evidence>
<evidence type="ECO:0000256" key="8">
    <source>
        <dbReference type="ARBA" id="ARBA00023043"/>
    </source>
</evidence>
<dbReference type="FunCoup" id="A0A1C7NJF5">
    <property type="interactions" value="37"/>
</dbReference>
<dbReference type="GO" id="GO:0016787">
    <property type="term" value="F:hydrolase activity"/>
    <property type="evidence" value="ECO:0007669"/>
    <property type="project" value="UniProtKB-KW"/>
</dbReference>
<evidence type="ECO:0000259" key="12">
    <source>
        <dbReference type="PROSITE" id="PS52044"/>
    </source>
</evidence>
<dbReference type="InParanoid" id="A0A1C7NJF5"/>
<dbReference type="EMBL" id="LUGH01000110">
    <property type="protein sequence ID" value="OBZ89160.1"/>
    <property type="molecule type" value="Genomic_DNA"/>
</dbReference>
<feature type="compositionally biased region" description="Polar residues" evidence="11">
    <location>
        <begin position="576"/>
        <end position="586"/>
    </location>
</feature>
<evidence type="ECO:0000256" key="7">
    <source>
        <dbReference type="ARBA" id="ARBA00022801"/>
    </source>
</evidence>
<reference evidence="13 14" key="1">
    <citation type="submission" date="2016-03" db="EMBL/GenBank/DDBJ databases">
        <title>Choanephora cucurbitarum.</title>
        <authorList>
            <person name="Min B."/>
            <person name="Park H."/>
            <person name="Park J.-H."/>
            <person name="Shin H.-D."/>
            <person name="Choi I.-G."/>
        </authorList>
    </citation>
    <scope>NUCLEOTIDE SEQUENCE [LARGE SCALE GENOMIC DNA]</scope>
    <source>
        <strain evidence="13 14">KUS-F28377</strain>
    </source>
</reference>
<feature type="region of interest" description="Disordered" evidence="11">
    <location>
        <begin position="233"/>
        <end position="256"/>
    </location>
</feature>
<keyword evidence="4 10" id="KW-0540">Nuclease</keyword>
<dbReference type="GO" id="GO:0004519">
    <property type="term" value="F:endonuclease activity"/>
    <property type="evidence" value="ECO:0007669"/>
    <property type="project" value="UniProtKB-KW"/>
</dbReference>
<accession>A0A1C7NJF5</accession>
<dbReference type="PROSITE" id="PS52044">
    <property type="entry name" value="VLRF1"/>
    <property type="match status" value="1"/>
</dbReference>
<feature type="active site" evidence="10">
    <location>
        <position position="243"/>
    </location>
</feature>
<comment type="domain">
    <text evidence="10">The VLRF1 domain mediates binding to the 60S ribosomal subunit.</text>
</comment>
<dbReference type="OrthoDB" id="429841at2759"/>
<keyword evidence="9" id="KW-0175">Coiled coil</keyword>
<protein>
    <recommendedName>
        <fullName evidence="12">VLRF1 domain-containing protein</fullName>
    </recommendedName>
</protein>
<evidence type="ECO:0000256" key="3">
    <source>
        <dbReference type="ARBA" id="ARBA00022490"/>
    </source>
</evidence>
<evidence type="ECO:0000256" key="10">
    <source>
        <dbReference type="PROSITE-ProRule" id="PRU01389"/>
    </source>
</evidence>
<keyword evidence="6 10" id="KW-0255">Endonuclease</keyword>
<sequence length="615" mass="70827">MRQQDTPLIVFNIPSPLIDQLYPLEQDTDAILDLSQKEEKEKEDVPIEQLDLEDNNTIGCLTCNVLFDDREEQRQHFKTDWHRYNMKRKVVLKSSPVSFDQFELLLADLTESISGSESEEDDDIDTLVSQQKLAQERQEQLANDAKQVVLPIMKKYSALTWFKTSKEDIVHYGIYRHLLEEGKTLRALQKKPKYWTLLMLGGGHFAGCVVDMTSSQLHLRQVKMVAHRTIHRYTTRRKQGGSQSTNDQAKGSAAKSAGAQIRRYNEQMLQQEVRQVVSEWSQYIQQSEMVCVHAPSGNRKLLFHYEGAVLDQVKVKSIPFATRRPTLDELKRVLLEMVTVKVIEINPEAIEEYRQRWIEKELKAEHQLAKSTTVNQKSLQETAPQSTLDSAWTRLIRLVHQNKTNVTLSYLEKHAMDISGPLPSQLAEEEGEDLYHFPTLLHLVAGQGGGQEGAQLISALLTQYDADPTFVSGAGKTAYEVCKDKEARNAFRRCMHDLPEKWAWLEKARVPSPLSEQQEKEQMAKEKKKQAREQEKKAWIAQQKAKQEEAEEQQQQKQREEEKVIKKMSQGRLLSAPSTDVANTIHMTPEARMRLEREKRARAAEERLKRFAKST</sequence>
<evidence type="ECO:0000256" key="1">
    <source>
        <dbReference type="ARBA" id="ARBA00004496"/>
    </source>
</evidence>
<feature type="domain" description="VLRF1" evidence="12">
    <location>
        <begin position="191"/>
        <end position="340"/>
    </location>
</feature>
<evidence type="ECO:0000313" key="13">
    <source>
        <dbReference type="EMBL" id="OBZ89160.1"/>
    </source>
</evidence>
<evidence type="ECO:0000256" key="6">
    <source>
        <dbReference type="ARBA" id="ARBA00022759"/>
    </source>
</evidence>
<proteinExistence type="inferred from homology"/>
<name>A0A1C7NJF5_9FUNG</name>
<keyword evidence="14" id="KW-1185">Reference proteome</keyword>
<comment type="caution">
    <text evidence="13">The sequence shown here is derived from an EMBL/GenBank/DDBJ whole genome shotgun (WGS) entry which is preliminary data.</text>
</comment>
<organism evidence="13 14">
    <name type="scientific">Choanephora cucurbitarum</name>
    <dbReference type="NCBI Taxonomy" id="101091"/>
    <lineage>
        <taxon>Eukaryota</taxon>
        <taxon>Fungi</taxon>
        <taxon>Fungi incertae sedis</taxon>
        <taxon>Mucoromycota</taxon>
        <taxon>Mucoromycotina</taxon>
        <taxon>Mucoromycetes</taxon>
        <taxon>Mucorales</taxon>
        <taxon>Mucorineae</taxon>
        <taxon>Choanephoraceae</taxon>
        <taxon>Choanephoroideae</taxon>
        <taxon>Choanephora</taxon>
    </lineage>
</organism>
<comment type="similarity">
    <text evidence="2 10">Belongs to the ANKZF1/VMS1 family.</text>
</comment>
<dbReference type="GO" id="GO:0005737">
    <property type="term" value="C:cytoplasm"/>
    <property type="evidence" value="ECO:0007669"/>
    <property type="project" value="UniProtKB-SubCell"/>
</dbReference>
<dbReference type="Pfam" id="PF18826">
    <property type="entry name" value="bVLRF1"/>
    <property type="match status" value="1"/>
</dbReference>
<dbReference type="InterPro" id="IPR041175">
    <property type="entry name" value="VLRF1/Vms1"/>
</dbReference>
<feature type="compositionally biased region" description="Basic and acidic residues" evidence="11">
    <location>
        <begin position="517"/>
        <end position="538"/>
    </location>
</feature>
<evidence type="ECO:0000256" key="5">
    <source>
        <dbReference type="ARBA" id="ARBA00022737"/>
    </source>
</evidence>
<keyword evidence="5" id="KW-0677">Repeat</keyword>
<dbReference type="Proteomes" id="UP000093000">
    <property type="component" value="Unassembled WGS sequence"/>
</dbReference>
<feature type="compositionally biased region" description="Basic and acidic residues" evidence="11">
    <location>
        <begin position="589"/>
        <end position="609"/>
    </location>
</feature>
<gene>
    <name evidence="13" type="ORF">A0J61_02790</name>
</gene>
<comment type="subcellular location">
    <subcellularLocation>
        <location evidence="1">Cytoplasm</location>
    </subcellularLocation>
</comment>
<evidence type="ECO:0000313" key="14">
    <source>
        <dbReference type="Proteomes" id="UP000093000"/>
    </source>
</evidence>
<dbReference type="PANTHER" id="PTHR16036">
    <property type="entry name" value="ANKYRIN REPEAT AND ZINC FINGER DOMAIN-CONTAINING PROTEIN 1"/>
    <property type="match status" value="1"/>
</dbReference>
<keyword evidence="7 10" id="KW-0378">Hydrolase</keyword>
<keyword evidence="8" id="KW-0040">ANK repeat</keyword>